<reference evidence="2" key="1">
    <citation type="submission" date="2022-09" db="EMBL/GenBank/DDBJ databases">
        <title>The complete genome of Acidovorax sp. 5MLIR.</title>
        <authorList>
            <person name="Liu L."/>
            <person name="Yue J."/>
            <person name="Yang F."/>
            <person name="Yuan J."/>
            <person name="Li L."/>
        </authorList>
    </citation>
    <scope>NUCLEOTIDE SEQUENCE</scope>
    <source>
        <strain evidence="2">5MLIR</strain>
    </source>
</reference>
<feature type="region of interest" description="Disordered" evidence="1">
    <location>
        <begin position="291"/>
        <end position="310"/>
    </location>
</feature>
<evidence type="ECO:0008006" key="4">
    <source>
        <dbReference type="Google" id="ProtNLM"/>
    </source>
</evidence>
<evidence type="ECO:0000256" key="1">
    <source>
        <dbReference type="SAM" id="MobiDB-lite"/>
    </source>
</evidence>
<dbReference type="Proteomes" id="UP001162800">
    <property type="component" value="Chromosome"/>
</dbReference>
<keyword evidence="3" id="KW-1185">Reference proteome</keyword>
<feature type="region of interest" description="Disordered" evidence="1">
    <location>
        <begin position="31"/>
        <end position="105"/>
    </location>
</feature>
<feature type="compositionally biased region" description="Low complexity" evidence="1">
    <location>
        <begin position="31"/>
        <end position="42"/>
    </location>
</feature>
<feature type="compositionally biased region" description="Low complexity" evidence="1">
    <location>
        <begin position="55"/>
        <end position="66"/>
    </location>
</feature>
<organism evidence="2 3">
    <name type="scientific">Comamonas endophytica</name>
    <dbReference type="NCBI Taxonomy" id="2949090"/>
    <lineage>
        <taxon>Bacteria</taxon>
        <taxon>Pseudomonadati</taxon>
        <taxon>Pseudomonadota</taxon>
        <taxon>Betaproteobacteria</taxon>
        <taxon>Burkholderiales</taxon>
        <taxon>Comamonadaceae</taxon>
        <taxon>Comamonas</taxon>
    </lineage>
</organism>
<evidence type="ECO:0000313" key="3">
    <source>
        <dbReference type="Proteomes" id="UP001162800"/>
    </source>
</evidence>
<dbReference type="RefSeq" id="WP_231042370.1">
    <property type="nucleotide sequence ID" value="NZ_CP106881.1"/>
</dbReference>
<evidence type="ECO:0000313" key="2">
    <source>
        <dbReference type="EMBL" id="UYG51599.1"/>
    </source>
</evidence>
<proteinExistence type="predicted"/>
<dbReference type="EMBL" id="CP106881">
    <property type="protein sequence ID" value="UYG51599.1"/>
    <property type="molecule type" value="Genomic_DNA"/>
</dbReference>
<sequence length="310" mass="33007">MEKCSICGQTLWSAVRHCPFCAAPQAAGIAAAVPGEPEAASEPRVEASPPPRPAVAPRGAAAADATPPAPSPAPEVQPPAHPKPIEIRARKPARASARAPAPPRKRTHKLLIGLVALGTLGHWISNSTPDACDRSLALARLALQQEDARQAGQHARAAIAACEDEKRARRAKAASDDARTLLHAQARTQDRARQPPRPWVQHPRPQQAACEKSNRQTASHLSSGRLVSAGRNLQRIPQACRQLDQTRALIARLDRMQATASKATADARAQLGQGAWGQARTSLQVLASVNRESDDLPELRAVLNRAQPGP</sequence>
<accession>A0ABY6G965</accession>
<name>A0ABY6G965_9BURK</name>
<feature type="region of interest" description="Disordered" evidence="1">
    <location>
        <begin position="186"/>
        <end position="226"/>
    </location>
</feature>
<feature type="compositionally biased region" description="Pro residues" evidence="1">
    <location>
        <begin position="67"/>
        <end position="82"/>
    </location>
</feature>
<gene>
    <name evidence="2" type="ORF">M9799_16350</name>
</gene>
<protein>
    <recommendedName>
        <fullName evidence="4">Zinc ribbon protein</fullName>
    </recommendedName>
</protein>